<reference evidence="2" key="1">
    <citation type="journal article" date="2020" name="Stud. Mycol.">
        <title>101 Dothideomycetes genomes: a test case for predicting lifestyles and emergence of pathogens.</title>
        <authorList>
            <person name="Haridas S."/>
            <person name="Albert R."/>
            <person name="Binder M."/>
            <person name="Bloem J."/>
            <person name="Labutti K."/>
            <person name="Salamov A."/>
            <person name="Andreopoulos B."/>
            <person name="Baker S."/>
            <person name="Barry K."/>
            <person name="Bills G."/>
            <person name="Bluhm B."/>
            <person name="Cannon C."/>
            <person name="Castanera R."/>
            <person name="Culley D."/>
            <person name="Daum C."/>
            <person name="Ezra D."/>
            <person name="Gonzalez J."/>
            <person name="Henrissat B."/>
            <person name="Kuo A."/>
            <person name="Liang C."/>
            <person name="Lipzen A."/>
            <person name="Lutzoni F."/>
            <person name="Magnuson J."/>
            <person name="Mondo S."/>
            <person name="Nolan M."/>
            <person name="Ohm R."/>
            <person name="Pangilinan J."/>
            <person name="Park H.-J."/>
            <person name="Ramirez L."/>
            <person name="Alfaro M."/>
            <person name="Sun H."/>
            <person name="Tritt A."/>
            <person name="Yoshinaga Y."/>
            <person name="Zwiers L.-H."/>
            <person name="Turgeon B."/>
            <person name="Goodwin S."/>
            <person name="Spatafora J."/>
            <person name="Crous P."/>
            <person name="Grigoriev I."/>
        </authorList>
    </citation>
    <scope>NUCLEOTIDE SEQUENCE</scope>
    <source>
        <strain evidence="2">CBS 113389</strain>
    </source>
</reference>
<gene>
    <name evidence="2" type="ORF">BDY17DRAFT_26523</name>
</gene>
<sequence length="163" mass="18049">MIARARIHHCLTSSPSLLRPHVFALNSYTPLLFKHPPSLLQPYLSPASARSHSPTGVGSLGRLRTSQRSSYHLPSWPTRSPCRRSKNLTKPFSSGATGSRSDTCRWGTNASACGSRSTSRSTARQTPATSNSYVALNLVPLRSKFWSCFHIWRQNGTVKRHTC</sequence>
<name>A0A6A6PIJ6_9PEZI</name>
<proteinExistence type="predicted"/>
<keyword evidence="3" id="KW-1185">Reference proteome</keyword>
<dbReference type="Proteomes" id="UP000799767">
    <property type="component" value="Unassembled WGS sequence"/>
</dbReference>
<dbReference type="AlphaFoldDB" id="A0A6A6PIJ6"/>
<organism evidence="2 3">
    <name type="scientific">Neohortaea acidophila</name>
    <dbReference type="NCBI Taxonomy" id="245834"/>
    <lineage>
        <taxon>Eukaryota</taxon>
        <taxon>Fungi</taxon>
        <taxon>Dikarya</taxon>
        <taxon>Ascomycota</taxon>
        <taxon>Pezizomycotina</taxon>
        <taxon>Dothideomycetes</taxon>
        <taxon>Dothideomycetidae</taxon>
        <taxon>Mycosphaerellales</taxon>
        <taxon>Teratosphaeriaceae</taxon>
        <taxon>Neohortaea</taxon>
    </lineage>
</organism>
<dbReference type="RefSeq" id="XP_033586382.1">
    <property type="nucleotide sequence ID" value="XM_033731894.1"/>
</dbReference>
<dbReference type="GeneID" id="54472896"/>
<protein>
    <submittedName>
        <fullName evidence="2">Uncharacterized protein</fullName>
    </submittedName>
</protein>
<feature type="compositionally biased region" description="Polar residues" evidence="1">
    <location>
        <begin position="88"/>
        <end position="101"/>
    </location>
</feature>
<feature type="region of interest" description="Disordered" evidence="1">
    <location>
        <begin position="45"/>
        <end position="101"/>
    </location>
</feature>
<evidence type="ECO:0000256" key="1">
    <source>
        <dbReference type="SAM" id="MobiDB-lite"/>
    </source>
</evidence>
<evidence type="ECO:0000313" key="3">
    <source>
        <dbReference type="Proteomes" id="UP000799767"/>
    </source>
</evidence>
<dbReference type="EMBL" id="MU001640">
    <property type="protein sequence ID" value="KAF2479812.1"/>
    <property type="molecule type" value="Genomic_DNA"/>
</dbReference>
<accession>A0A6A6PIJ6</accession>
<evidence type="ECO:0000313" key="2">
    <source>
        <dbReference type="EMBL" id="KAF2479812.1"/>
    </source>
</evidence>